<organism evidence="5 6">
    <name type="scientific">Rhodobacter aestuarii</name>
    <dbReference type="NCBI Taxonomy" id="453582"/>
    <lineage>
        <taxon>Bacteria</taxon>
        <taxon>Pseudomonadati</taxon>
        <taxon>Pseudomonadota</taxon>
        <taxon>Alphaproteobacteria</taxon>
        <taxon>Rhodobacterales</taxon>
        <taxon>Rhodobacter group</taxon>
        <taxon>Rhodobacter</taxon>
    </lineage>
</organism>
<reference evidence="6" key="1">
    <citation type="submission" date="2017-01" db="EMBL/GenBank/DDBJ databases">
        <authorList>
            <person name="Varghese N."/>
            <person name="Submissions S."/>
        </authorList>
    </citation>
    <scope>NUCLEOTIDE SEQUENCE [LARGE SCALE GENOMIC DNA]</scope>
    <source>
        <strain evidence="6">DSM 19945</strain>
    </source>
</reference>
<dbReference type="PANTHER" id="PTHR20854:SF4">
    <property type="entry name" value="INOSITOL-1-MONOPHOSPHATASE-RELATED"/>
    <property type="match status" value="1"/>
</dbReference>
<keyword evidence="2 4" id="KW-0479">Metal-binding</keyword>
<dbReference type="PROSITE" id="PS00630">
    <property type="entry name" value="IMP_2"/>
    <property type="match status" value="1"/>
</dbReference>
<keyword evidence="3 4" id="KW-0460">Magnesium</keyword>
<dbReference type="CDD" id="cd01638">
    <property type="entry name" value="CysQ"/>
    <property type="match status" value="1"/>
</dbReference>
<dbReference type="GO" id="GO:0007165">
    <property type="term" value="P:signal transduction"/>
    <property type="evidence" value="ECO:0007669"/>
    <property type="project" value="TreeGrafter"/>
</dbReference>
<feature type="binding site" evidence="4">
    <location>
        <position position="71"/>
    </location>
    <ligand>
        <name>Mg(2+)</name>
        <dbReference type="ChEBI" id="CHEBI:18420"/>
        <label>1</label>
        <note>catalytic</note>
    </ligand>
</feature>
<feature type="binding site" evidence="4">
    <location>
        <position position="210"/>
    </location>
    <ligand>
        <name>Mg(2+)</name>
        <dbReference type="ChEBI" id="CHEBI:18420"/>
        <label>1</label>
        <note>catalytic</note>
    </ligand>
</feature>
<dbReference type="EMBL" id="FTOG01000004">
    <property type="protein sequence ID" value="SIS72783.1"/>
    <property type="molecule type" value="Genomic_DNA"/>
</dbReference>
<accession>A0A1N7LG55</accession>
<feature type="binding site" evidence="4">
    <location>
        <position position="91"/>
    </location>
    <ligand>
        <name>Mg(2+)</name>
        <dbReference type="ChEBI" id="CHEBI:18420"/>
        <label>1</label>
        <note>catalytic</note>
    </ligand>
</feature>
<dbReference type="InterPro" id="IPR020550">
    <property type="entry name" value="Inositol_monophosphatase_CS"/>
</dbReference>
<comment type="cofactor">
    <cofactor evidence="4">
        <name>Mg(2+)</name>
        <dbReference type="ChEBI" id="CHEBI:18420"/>
    </cofactor>
</comment>
<keyword evidence="6" id="KW-1185">Reference proteome</keyword>
<proteinExistence type="inferred from homology"/>
<dbReference type="Gene3D" id="3.40.190.80">
    <property type="match status" value="1"/>
</dbReference>
<dbReference type="OrthoDB" id="9785695at2"/>
<dbReference type="GO" id="GO:0006020">
    <property type="term" value="P:inositol metabolic process"/>
    <property type="evidence" value="ECO:0007669"/>
    <property type="project" value="TreeGrafter"/>
</dbReference>
<dbReference type="RefSeq" id="WP_076484329.1">
    <property type="nucleotide sequence ID" value="NZ_FTOG01000004.1"/>
</dbReference>
<feature type="binding site" evidence="4">
    <location>
        <position position="92"/>
    </location>
    <ligand>
        <name>Mg(2+)</name>
        <dbReference type="ChEBI" id="CHEBI:18420"/>
        <label>1</label>
        <note>catalytic</note>
    </ligand>
</feature>
<evidence type="ECO:0000313" key="6">
    <source>
        <dbReference type="Proteomes" id="UP000186221"/>
    </source>
</evidence>
<evidence type="ECO:0000256" key="3">
    <source>
        <dbReference type="ARBA" id="ARBA00022842"/>
    </source>
</evidence>
<protein>
    <submittedName>
        <fullName evidence="5">Myo-inositol-1(Or 4)-monophosphatase</fullName>
    </submittedName>
</protein>
<dbReference type="GO" id="GO:0046872">
    <property type="term" value="F:metal ion binding"/>
    <property type="evidence" value="ECO:0007669"/>
    <property type="project" value="UniProtKB-KW"/>
</dbReference>
<feature type="binding site" evidence="4">
    <location>
        <position position="89"/>
    </location>
    <ligand>
        <name>Mg(2+)</name>
        <dbReference type="ChEBI" id="CHEBI:18420"/>
        <label>1</label>
        <note>catalytic</note>
    </ligand>
</feature>
<name>A0A1N7LG55_9RHOB</name>
<dbReference type="Pfam" id="PF00459">
    <property type="entry name" value="Inositol_P"/>
    <property type="match status" value="1"/>
</dbReference>
<dbReference type="PANTHER" id="PTHR20854">
    <property type="entry name" value="INOSITOL MONOPHOSPHATASE"/>
    <property type="match status" value="1"/>
</dbReference>
<sequence length="262" mass="28163">MPGPDYATDLALLSEAAVAAGELALRYWKRAPNAWEKDGGAGPVSEADLAVNDLLAEILRDARPDYGWLSEESQDDPARLAAKRLFVVDPIDGTRAFLANEPGFAHAIAVVENGKAVAGVVHLPVLEQSYTATLDGPAQLDGKTIQATETEEIDGSTLLTVRAVDEPFHWNGPCPAYKRSFRPSLAWRLCLVAEGRFDASLSLRQAWEWDVAAASLIAERAGAVTSDRIGTPLSFNTPSARADGLLVANPILHAHYLAALRR</sequence>
<dbReference type="InterPro" id="IPR000760">
    <property type="entry name" value="Inositol_monophosphatase-like"/>
</dbReference>
<evidence type="ECO:0000256" key="2">
    <source>
        <dbReference type="ARBA" id="ARBA00022723"/>
    </source>
</evidence>
<gene>
    <name evidence="5" type="ORF">SAMN05421580_10460</name>
</gene>
<dbReference type="SUPFAM" id="SSF56655">
    <property type="entry name" value="Carbohydrate phosphatase"/>
    <property type="match status" value="1"/>
</dbReference>
<evidence type="ECO:0000313" key="5">
    <source>
        <dbReference type="EMBL" id="SIS72783.1"/>
    </source>
</evidence>
<dbReference type="AlphaFoldDB" id="A0A1N7LG55"/>
<evidence type="ECO:0000256" key="4">
    <source>
        <dbReference type="PIRSR" id="PIRSR600760-2"/>
    </source>
</evidence>
<comment type="similarity">
    <text evidence="1">Belongs to the inositol monophosphatase superfamily.</text>
</comment>
<dbReference type="STRING" id="453582.SAMN05421580_10460"/>
<dbReference type="PRINTS" id="PR00377">
    <property type="entry name" value="IMPHPHTASES"/>
</dbReference>
<dbReference type="Proteomes" id="UP000186221">
    <property type="component" value="Unassembled WGS sequence"/>
</dbReference>
<evidence type="ECO:0000256" key="1">
    <source>
        <dbReference type="ARBA" id="ARBA00009759"/>
    </source>
</evidence>
<dbReference type="GO" id="GO:0008934">
    <property type="term" value="F:inositol monophosphate 1-phosphatase activity"/>
    <property type="evidence" value="ECO:0007669"/>
    <property type="project" value="TreeGrafter"/>
</dbReference>
<dbReference type="Gene3D" id="3.30.540.10">
    <property type="entry name" value="Fructose-1,6-Bisphosphatase, subunit A, domain 1"/>
    <property type="match status" value="1"/>
</dbReference>
<dbReference type="GO" id="GO:0046854">
    <property type="term" value="P:phosphatidylinositol phosphate biosynthetic process"/>
    <property type="evidence" value="ECO:0007669"/>
    <property type="project" value="InterPro"/>
</dbReference>